<evidence type="ECO:0000313" key="2">
    <source>
        <dbReference type="Proteomes" id="UP000625711"/>
    </source>
</evidence>
<accession>A0A834MAL1</accession>
<proteinExistence type="predicted"/>
<reference evidence="1" key="1">
    <citation type="submission" date="2020-08" db="EMBL/GenBank/DDBJ databases">
        <title>Genome sequencing and assembly of the red palm weevil Rhynchophorus ferrugineus.</title>
        <authorList>
            <person name="Dias G.B."/>
            <person name="Bergman C.M."/>
            <person name="Manee M."/>
        </authorList>
    </citation>
    <scope>NUCLEOTIDE SEQUENCE</scope>
    <source>
        <strain evidence="1">AA-2017</strain>
        <tissue evidence="1">Whole larva</tissue>
    </source>
</reference>
<gene>
    <name evidence="1" type="ORF">GWI33_016186</name>
</gene>
<evidence type="ECO:0000313" key="1">
    <source>
        <dbReference type="EMBL" id="KAF7270884.1"/>
    </source>
</evidence>
<dbReference type="Proteomes" id="UP000625711">
    <property type="component" value="Unassembled WGS sequence"/>
</dbReference>
<comment type="caution">
    <text evidence="1">The sequence shown here is derived from an EMBL/GenBank/DDBJ whole genome shotgun (WGS) entry which is preliminary data.</text>
</comment>
<keyword evidence="2" id="KW-1185">Reference proteome</keyword>
<dbReference type="EMBL" id="JAACXV010014049">
    <property type="protein sequence ID" value="KAF7270884.1"/>
    <property type="molecule type" value="Genomic_DNA"/>
</dbReference>
<sequence length="68" mass="7580">MVLAPRRVLLVPGDRDRTGRYLAHGVASVSGARVTGRSPSSDFLRPKEFAVDRRWSPSWSSFDAAEDY</sequence>
<dbReference type="AlphaFoldDB" id="A0A834MAL1"/>
<name>A0A834MAL1_RHYFE</name>
<organism evidence="1 2">
    <name type="scientific">Rhynchophorus ferrugineus</name>
    <name type="common">Red palm weevil</name>
    <name type="synonym">Curculio ferrugineus</name>
    <dbReference type="NCBI Taxonomy" id="354439"/>
    <lineage>
        <taxon>Eukaryota</taxon>
        <taxon>Metazoa</taxon>
        <taxon>Ecdysozoa</taxon>
        <taxon>Arthropoda</taxon>
        <taxon>Hexapoda</taxon>
        <taxon>Insecta</taxon>
        <taxon>Pterygota</taxon>
        <taxon>Neoptera</taxon>
        <taxon>Endopterygota</taxon>
        <taxon>Coleoptera</taxon>
        <taxon>Polyphaga</taxon>
        <taxon>Cucujiformia</taxon>
        <taxon>Curculionidae</taxon>
        <taxon>Dryophthorinae</taxon>
        <taxon>Rhynchophorus</taxon>
    </lineage>
</organism>
<protein>
    <submittedName>
        <fullName evidence="1">Uncharacterized protein</fullName>
    </submittedName>
</protein>